<feature type="transmembrane region" description="Helical" evidence="7">
    <location>
        <begin position="58"/>
        <end position="76"/>
    </location>
</feature>
<dbReference type="PRINTS" id="PR00119">
    <property type="entry name" value="CATATPASE"/>
</dbReference>
<feature type="transmembrane region" description="Helical" evidence="7">
    <location>
        <begin position="701"/>
        <end position="719"/>
    </location>
</feature>
<dbReference type="InterPro" id="IPR023298">
    <property type="entry name" value="ATPase_P-typ_TM_dom_sf"/>
</dbReference>
<evidence type="ECO:0000256" key="7">
    <source>
        <dbReference type="SAM" id="Phobius"/>
    </source>
</evidence>
<evidence type="ECO:0000256" key="3">
    <source>
        <dbReference type="ARBA" id="ARBA00022967"/>
    </source>
</evidence>
<dbReference type="SUPFAM" id="SSF81653">
    <property type="entry name" value="Calcium ATPase, transduction domain A"/>
    <property type="match status" value="1"/>
</dbReference>
<dbReference type="NCBIfam" id="TIGR01494">
    <property type="entry name" value="ATPase_P-type"/>
    <property type="match status" value="2"/>
</dbReference>
<dbReference type="SFLD" id="SFLDS00003">
    <property type="entry name" value="Haloacid_Dehalogenase"/>
    <property type="match status" value="1"/>
</dbReference>
<evidence type="ECO:0000313" key="10">
    <source>
        <dbReference type="Proteomes" id="UP000824123"/>
    </source>
</evidence>
<evidence type="ECO:0000256" key="5">
    <source>
        <dbReference type="ARBA" id="ARBA00023136"/>
    </source>
</evidence>
<name>A0A9D1LPR4_9FIRM</name>
<comment type="caution">
    <text evidence="9">The sequence shown here is derived from an EMBL/GenBank/DDBJ whole genome shotgun (WGS) entry which is preliminary data.</text>
</comment>
<comment type="subcellular location">
    <subcellularLocation>
        <location evidence="1">Membrane</location>
        <topology evidence="1">Multi-pass membrane protein</topology>
    </subcellularLocation>
</comment>
<dbReference type="Gene3D" id="3.40.1110.10">
    <property type="entry name" value="Calcium-transporting ATPase, cytoplasmic domain N"/>
    <property type="match status" value="1"/>
</dbReference>
<dbReference type="SUPFAM" id="SSF81665">
    <property type="entry name" value="Calcium ATPase, transmembrane domain M"/>
    <property type="match status" value="1"/>
</dbReference>
<dbReference type="InterPro" id="IPR044492">
    <property type="entry name" value="P_typ_ATPase_HD_dom"/>
</dbReference>
<dbReference type="Gene3D" id="1.20.1110.10">
    <property type="entry name" value="Calcium-transporting ATPase, transmembrane domain"/>
    <property type="match status" value="1"/>
</dbReference>
<feature type="transmembrane region" description="Helical" evidence="7">
    <location>
        <begin position="265"/>
        <end position="287"/>
    </location>
</feature>
<dbReference type="AlphaFoldDB" id="A0A9D1LPR4"/>
<evidence type="ECO:0000313" key="9">
    <source>
        <dbReference type="EMBL" id="HIU45790.1"/>
    </source>
</evidence>
<dbReference type="Gene3D" id="3.40.50.1000">
    <property type="entry name" value="HAD superfamily/HAD-like"/>
    <property type="match status" value="1"/>
</dbReference>
<gene>
    <name evidence="9" type="ORF">IAC59_00850</name>
</gene>
<dbReference type="GO" id="GO:0016020">
    <property type="term" value="C:membrane"/>
    <property type="evidence" value="ECO:0007669"/>
    <property type="project" value="UniProtKB-SubCell"/>
</dbReference>
<protein>
    <submittedName>
        <fullName evidence="9">HAD-IC family P-type ATPase</fullName>
    </submittedName>
</protein>
<dbReference type="GO" id="GO:0005524">
    <property type="term" value="F:ATP binding"/>
    <property type="evidence" value="ECO:0007669"/>
    <property type="project" value="InterPro"/>
</dbReference>
<keyword evidence="3" id="KW-1278">Translocase</keyword>
<feature type="transmembrane region" description="Helical" evidence="7">
    <location>
        <begin position="82"/>
        <end position="100"/>
    </location>
</feature>
<keyword evidence="2 7" id="KW-0812">Transmembrane</keyword>
<dbReference type="EMBL" id="DVNK01000005">
    <property type="protein sequence ID" value="HIU45790.1"/>
    <property type="molecule type" value="Genomic_DNA"/>
</dbReference>
<dbReference type="InterPro" id="IPR018303">
    <property type="entry name" value="ATPase_P-typ_P_site"/>
</dbReference>
<dbReference type="InterPro" id="IPR001757">
    <property type="entry name" value="P_typ_ATPase"/>
</dbReference>
<feature type="domain" description="P-type ATPase A" evidence="8">
    <location>
        <begin position="113"/>
        <end position="210"/>
    </location>
</feature>
<dbReference type="Proteomes" id="UP000824123">
    <property type="component" value="Unassembled WGS sequence"/>
</dbReference>
<feature type="transmembrane region" description="Helical" evidence="7">
    <location>
        <begin position="636"/>
        <end position="655"/>
    </location>
</feature>
<dbReference type="InterPro" id="IPR023214">
    <property type="entry name" value="HAD_sf"/>
</dbReference>
<dbReference type="InterPro" id="IPR059000">
    <property type="entry name" value="ATPase_P-type_domA"/>
</dbReference>
<dbReference type="PRINTS" id="PR00120">
    <property type="entry name" value="HATPASE"/>
</dbReference>
<keyword evidence="5 7" id="KW-0472">Membrane</keyword>
<dbReference type="PROSITE" id="PS00154">
    <property type="entry name" value="ATPASE_E1_E2"/>
    <property type="match status" value="1"/>
</dbReference>
<sequence length="793" mass="85739">MKNQTVRRVAPDQAERFSPLPSRGLTADQVRRRVADGLVNVVSASQGKSYARILRDNLLTLFNLLNFALAACVILVGSYTNALFIGVIICNIIIGTYQEIRAKRTIEKLKVVSAPTARAVRDGVETELAVEQLVLDDITVWRAGMQLSADCVVVEGTVEVNESLLTGESDALFKQPGDTLMSGSFIVSGECRARVEHVGDDNYAARIAGDAKQFKKPNSELMRSLNLIIKSISFAIVPIGGALFLKQYYIMHMTLRDAVVNTVAAMIGMIPEGLILLTSVALAVGVIRLAQRRTLVQQLYCIETLARVDTLCLDKTGTITTGEMQVTDLIPIDASYEYASAALNAFTHAMTDDNPTNRALKARFNGATDWKCTYTEPFSSARKWSAAQFTREGSIVLGAPEFVLGPDYARIRAQVEDYAARGLRVLVLTHSNNPLGNQALPEGKLELCALIVIGDTLRPEAPATLEYFARQEVDIKVISGDNPVTVASVAQRAGLKDADRLIDLSTLPDDQVAAAADKYTVFGRVTPQRKRILVNALKQRGHTVAMTGDGVNDVLALKDADCSIAMANGSDAARQVANIVLLDSNFASMPAVVAEGRRVINNISRSASLFLTKTIFSSLLAILMLVLMHGYPFQPIQLTLFSSLAIGFPSFVLALEPNTARVRGNFLITVLGRALPAALTIVLGVSACIAMSYVWEHDHSVVSTMAVLFTVCVGLMSLARVCRPFNLIRAGLLAVCTGAFVACILVLPGLFQLVPLNRNQLMLLGGMVVIALPFMLMIAALLRKIPVFAKNGV</sequence>
<dbReference type="PANTHER" id="PTHR42861">
    <property type="entry name" value="CALCIUM-TRANSPORTING ATPASE"/>
    <property type="match status" value="1"/>
</dbReference>
<evidence type="ECO:0000256" key="6">
    <source>
        <dbReference type="SAM" id="MobiDB-lite"/>
    </source>
</evidence>
<feature type="transmembrane region" description="Helical" evidence="7">
    <location>
        <begin position="607"/>
        <end position="630"/>
    </location>
</feature>
<dbReference type="Gene3D" id="2.70.150.10">
    <property type="entry name" value="Calcium-transporting ATPase, cytoplasmic transduction domain A"/>
    <property type="match status" value="1"/>
</dbReference>
<evidence type="ECO:0000256" key="4">
    <source>
        <dbReference type="ARBA" id="ARBA00022989"/>
    </source>
</evidence>
<reference evidence="9" key="2">
    <citation type="journal article" date="2021" name="PeerJ">
        <title>Extensive microbial diversity within the chicken gut microbiome revealed by metagenomics and culture.</title>
        <authorList>
            <person name="Gilroy R."/>
            <person name="Ravi A."/>
            <person name="Getino M."/>
            <person name="Pursley I."/>
            <person name="Horton D.L."/>
            <person name="Alikhan N.F."/>
            <person name="Baker D."/>
            <person name="Gharbi K."/>
            <person name="Hall N."/>
            <person name="Watson M."/>
            <person name="Adriaenssens E.M."/>
            <person name="Foster-Nyarko E."/>
            <person name="Jarju S."/>
            <person name="Secka A."/>
            <person name="Antonio M."/>
            <person name="Oren A."/>
            <person name="Chaudhuri R.R."/>
            <person name="La Ragione R."/>
            <person name="Hildebrand F."/>
            <person name="Pallen M.J."/>
        </authorList>
    </citation>
    <scope>NUCLEOTIDE SEQUENCE</scope>
    <source>
        <strain evidence="9">ChiSxjej2B14-8506</strain>
    </source>
</reference>
<dbReference type="SUPFAM" id="SSF56784">
    <property type="entry name" value="HAD-like"/>
    <property type="match status" value="1"/>
</dbReference>
<dbReference type="Pfam" id="PF00122">
    <property type="entry name" value="E1-E2_ATPase"/>
    <property type="match status" value="1"/>
</dbReference>
<dbReference type="InterPro" id="IPR036412">
    <property type="entry name" value="HAD-like_sf"/>
</dbReference>
<feature type="transmembrane region" description="Helical" evidence="7">
    <location>
        <begin position="731"/>
        <end position="751"/>
    </location>
</feature>
<organism evidence="9 10">
    <name type="scientific">Candidatus Fimadaptatus faecigallinarum</name>
    <dbReference type="NCBI Taxonomy" id="2840814"/>
    <lineage>
        <taxon>Bacteria</taxon>
        <taxon>Bacillati</taxon>
        <taxon>Bacillota</taxon>
        <taxon>Clostridia</taxon>
        <taxon>Eubacteriales</taxon>
        <taxon>Candidatus Fimadaptatus</taxon>
    </lineage>
</organism>
<evidence type="ECO:0000256" key="1">
    <source>
        <dbReference type="ARBA" id="ARBA00004141"/>
    </source>
</evidence>
<keyword evidence="4 7" id="KW-1133">Transmembrane helix</keyword>
<reference evidence="9" key="1">
    <citation type="submission" date="2020-10" db="EMBL/GenBank/DDBJ databases">
        <authorList>
            <person name="Gilroy R."/>
        </authorList>
    </citation>
    <scope>NUCLEOTIDE SEQUENCE</scope>
    <source>
        <strain evidence="9">ChiSxjej2B14-8506</strain>
    </source>
</reference>
<dbReference type="SFLD" id="SFLDF00027">
    <property type="entry name" value="p-type_atpase"/>
    <property type="match status" value="1"/>
</dbReference>
<feature type="transmembrane region" description="Helical" evidence="7">
    <location>
        <begin position="225"/>
        <end position="245"/>
    </location>
</feature>
<feature type="transmembrane region" description="Helical" evidence="7">
    <location>
        <begin position="763"/>
        <end position="782"/>
    </location>
</feature>
<dbReference type="Pfam" id="PF00702">
    <property type="entry name" value="Hydrolase"/>
    <property type="match status" value="1"/>
</dbReference>
<proteinExistence type="predicted"/>
<evidence type="ECO:0000259" key="8">
    <source>
        <dbReference type="Pfam" id="PF00122"/>
    </source>
</evidence>
<dbReference type="GO" id="GO:0016887">
    <property type="term" value="F:ATP hydrolysis activity"/>
    <property type="evidence" value="ECO:0007669"/>
    <property type="project" value="InterPro"/>
</dbReference>
<feature type="region of interest" description="Disordered" evidence="6">
    <location>
        <begin position="1"/>
        <end position="21"/>
    </location>
</feature>
<dbReference type="InterPro" id="IPR008250">
    <property type="entry name" value="ATPase_P-typ_transduc_dom_A_sf"/>
</dbReference>
<dbReference type="SFLD" id="SFLDG00002">
    <property type="entry name" value="C1.7:_P-type_atpase_like"/>
    <property type="match status" value="1"/>
</dbReference>
<dbReference type="InterPro" id="IPR023299">
    <property type="entry name" value="ATPase_P-typ_cyto_dom_N"/>
</dbReference>
<evidence type="ECO:0000256" key="2">
    <source>
        <dbReference type="ARBA" id="ARBA00022692"/>
    </source>
</evidence>
<feature type="transmembrane region" description="Helical" evidence="7">
    <location>
        <begin position="675"/>
        <end position="695"/>
    </location>
</feature>
<accession>A0A9D1LPR4</accession>